<protein>
    <submittedName>
        <fullName evidence="2">Uncharacterized protein</fullName>
    </submittedName>
</protein>
<dbReference type="Proteomes" id="UP000252118">
    <property type="component" value="Unassembled WGS sequence"/>
</dbReference>
<keyword evidence="1" id="KW-0472">Membrane</keyword>
<sequence length="84" mass="9812">MNGIGFSVIYGLNDFMNMMKLYVFLRSIKKIPIHYFLRCLLHTALRINIFSCTLSILQHLARIIIVISPLLIFIIFCLLFFTSI</sequence>
<dbReference type="EMBL" id="QNRJ01000021">
    <property type="protein sequence ID" value="RBP01167.1"/>
    <property type="molecule type" value="Genomic_DNA"/>
</dbReference>
<evidence type="ECO:0000313" key="3">
    <source>
        <dbReference type="Proteomes" id="UP000252118"/>
    </source>
</evidence>
<name>A0A366EFI6_9BACI</name>
<comment type="caution">
    <text evidence="2">The sequence shown here is derived from an EMBL/GenBank/DDBJ whole genome shotgun (WGS) entry which is preliminary data.</text>
</comment>
<feature type="transmembrane region" description="Helical" evidence="1">
    <location>
        <begin position="63"/>
        <end position="81"/>
    </location>
</feature>
<evidence type="ECO:0000313" key="2">
    <source>
        <dbReference type="EMBL" id="RBP01167.1"/>
    </source>
</evidence>
<proteinExistence type="predicted"/>
<reference evidence="2 3" key="1">
    <citation type="submission" date="2018-06" db="EMBL/GenBank/DDBJ databases">
        <title>Freshwater and sediment microbial communities from various areas in North America, analyzing microbe dynamics in response to fracking.</title>
        <authorList>
            <person name="Lamendella R."/>
        </authorList>
    </citation>
    <scope>NUCLEOTIDE SEQUENCE [LARGE SCALE GENOMIC DNA]</scope>
    <source>
        <strain evidence="2 3">97B</strain>
    </source>
</reference>
<evidence type="ECO:0000256" key="1">
    <source>
        <dbReference type="SAM" id="Phobius"/>
    </source>
</evidence>
<organism evidence="2 3">
    <name type="scientific">Rossellomorea aquimaris</name>
    <dbReference type="NCBI Taxonomy" id="189382"/>
    <lineage>
        <taxon>Bacteria</taxon>
        <taxon>Bacillati</taxon>
        <taxon>Bacillota</taxon>
        <taxon>Bacilli</taxon>
        <taxon>Bacillales</taxon>
        <taxon>Bacillaceae</taxon>
        <taxon>Rossellomorea</taxon>
    </lineage>
</organism>
<dbReference type="AlphaFoldDB" id="A0A366EFI6"/>
<gene>
    <name evidence="2" type="ORF">DET59_12176</name>
</gene>
<keyword evidence="1" id="KW-0812">Transmembrane</keyword>
<accession>A0A366EFI6</accession>
<keyword evidence="1" id="KW-1133">Transmembrane helix</keyword>